<evidence type="ECO:0000313" key="2">
    <source>
        <dbReference type="EMBL" id="SVC71949.1"/>
    </source>
</evidence>
<dbReference type="EMBL" id="UINC01106938">
    <property type="protein sequence ID" value="SVC71949.1"/>
    <property type="molecule type" value="Genomic_DNA"/>
</dbReference>
<name>A0A382PEX6_9ZZZZ</name>
<protein>
    <recommendedName>
        <fullName evidence="1">Beta-lactamase class A catalytic domain-containing protein</fullName>
    </recommendedName>
</protein>
<feature type="domain" description="Beta-lactamase class A catalytic" evidence="1">
    <location>
        <begin position="53"/>
        <end position="114"/>
    </location>
</feature>
<dbReference type="InterPro" id="IPR012338">
    <property type="entry name" value="Beta-lactam/transpept-like"/>
</dbReference>
<gene>
    <name evidence="2" type="ORF">METZ01_LOCUS324803</name>
</gene>
<dbReference type="InterPro" id="IPR045155">
    <property type="entry name" value="Beta-lactam_cat"/>
</dbReference>
<dbReference type="InterPro" id="IPR000871">
    <property type="entry name" value="Beta-lactam_class-A"/>
</dbReference>
<organism evidence="2">
    <name type="scientific">marine metagenome</name>
    <dbReference type="NCBI Taxonomy" id="408172"/>
    <lineage>
        <taxon>unclassified sequences</taxon>
        <taxon>metagenomes</taxon>
        <taxon>ecological metagenomes</taxon>
    </lineage>
</organism>
<dbReference type="SUPFAM" id="SSF56601">
    <property type="entry name" value="beta-lactamase/transpeptidase-like"/>
    <property type="match status" value="1"/>
</dbReference>
<dbReference type="Gene3D" id="3.40.710.10">
    <property type="entry name" value="DD-peptidase/beta-lactamase superfamily"/>
    <property type="match status" value="1"/>
</dbReference>
<sequence length="114" mass="12954">MEQRSKNKFYLIQILLFLLLFVFQPAHIHAQKSLKSLKVELTRLADLSGGKMGIGVIHLESNQKVYINNKDRYPLASTYKVPIAVQLLKRVEKGEKSLEDLLDVQPKDQHPGSG</sequence>
<accession>A0A382PEX6</accession>
<dbReference type="Pfam" id="PF13354">
    <property type="entry name" value="Beta-lactamase2"/>
    <property type="match status" value="1"/>
</dbReference>
<dbReference type="PANTHER" id="PTHR35333:SF3">
    <property type="entry name" value="BETA-LACTAMASE-TYPE TRANSPEPTIDASE FOLD CONTAINING PROTEIN"/>
    <property type="match status" value="1"/>
</dbReference>
<proteinExistence type="predicted"/>
<dbReference type="GO" id="GO:0030655">
    <property type="term" value="P:beta-lactam antibiotic catabolic process"/>
    <property type="evidence" value="ECO:0007669"/>
    <property type="project" value="InterPro"/>
</dbReference>
<dbReference type="PANTHER" id="PTHR35333">
    <property type="entry name" value="BETA-LACTAMASE"/>
    <property type="match status" value="1"/>
</dbReference>
<dbReference type="GO" id="GO:0046677">
    <property type="term" value="P:response to antibiotic"/>
    <property type="evidence" value="ECO:0007669"/>
    <property type="project" value="InterPro"/>
</dbReference>
<reference evidence="2" key="1">
    <citation type="submission" date="2018-05" db="EMBL/GenBank/DDBJ databases">
        <authorList>
            <person name="Lanie J.A."/>
            <person name="Ng W.-L."/>
            <person name="Kazmierczak K.M."/>
            <person name="Andrzejewski T.M."/>
            <person name="Davidsen T.M."/>
            <person name="Wayne K.J."/>
            <person name="Tettelin H."/>
            <person name="Glass J.I."/>
            <person name="Rusch D."/>
            <person name="Podicherti R."/>
            <person name="Tsui H.-C.T."/>
            <person name="Winkler M.E."/>
        </authorList>
    </citation>
    <scope>NUCLEOTIDE SEQUENCE</scope>
</reference>
<dbReference type="AlphaFoldDB" id="A0A382PEX6"/>
<dbReference type="PRINTS" id="PR00118">
    <property type="entry name" value="BLACTAMASEA"/>
</dbReference>
<dbReference type="GO" id="GO:0008800">
    <property type="term" value="F:beta-lactamase activity"/>
    <property type="evidence" value="ECO:0007669"/>
    <property type="project" value="InterPro"/>
</dbReference>
<evidence type="ECO:0000259" key="1">
    <source>
        <dbReference type="Pfam" id="PF13354"/>
    </source>
</evidence>
<feature type="non-terminal residue" evidence="2">
    <location>
        <position position="114"/>
    </location>
</feature>